<proteinExistence type="predicted"/>
<dbReference type="KEGG" id="zga:ZOBELLIA_3196"/>
<name>G0L7D4_ZOBGA</name>
<gene>
    <name evidence="1" type="ordered locus">zobellia_3196</name>
</gene>
<reference evidence="1 2" key="2">
    <citation type="journal article" date="2012" name="Environ. Microbiol.">
        <title>Characterization of the first alginolytic operons in a marine bacterium: from their emergence in marine Flavobacteriia to their independent transfers to marine Proteobacteria and human gut Bacteroides.</title>
        <authorList>
            <person name="Thomas F."/>
            <person name="Barbeyron T."/>
            <person name="Tonon T."/>
            <person name="Genicot S."/>
            <person name="Czjzek M."/>
            <person name="Michel G."/>
        </authorList>
    </citation>
    <scope>NUCLEOTIDE SEQUENCE [LARGE SCALE GENOMIC DNA]</scope>
    <source>
        <strain evidence="2">DSM 12802 / CCUG 47099 / CIP 106680 / NCIMB 13871 / Dsij</strain>
    </source>
</reference>
<organism evidence="1 2">
    <name type="scientific">Zobellia galactanivorans (strain DSM 12802 / CCUG 47099 / CIP 106680 / NCIMB 13871 / Dsij)</name>
    <dbReference type="NCBI Taxonomy" id="63186"/>
    <lineage>
        <taxon>Bacteria</taxon>
        <taxon>Pseudomonadati</taxon>
        <taxon>Bacteroidota</taxon>
        <taxon>Flavobacteriia</taxon>
        <taxon>Flavobacteriales</taxon>
        <taxon>Flavobacteriaceae</taxon>
        <taxon>Zobellia</taxon>
    </lineage>
</organism>
<reference evidence="2" key="1">
    <citation type="submission" date="2009-07" db="EMBL/GenBank/DDBJ databases">
        <title>Complete genome sequence of Zobellia galactanivorans Dsij.</title>
        <authorList>
            <consortium name="Genoscope - CEA"/>
        </authorList>
    </citation>
    <scope>NUCLEOTIDE SEQUENCE [LARGE SCALE GENOMIC DNA]</scope>
    <source>
        <strain evidence="2">DSM 12802 / CCUG 47099 / CIP 106680 / NCIMB 13871 / Dsij</strain>
    </source>
</reference>
<dbReference type="Proteomes" id="UP000008898">
    <property type="component" value="Chromosome"/>
</dbReference>
<evidence type="ECO:0000313" key="2">
    <source>
        <dbReference type="Proteomes" id="UP000008898"/>
    </source>
</evidence>
<evidence type="ECO:0000313" key="1">
    <source>
        <dbReference type="EMBL" id="CAZ97334.1"/>
    </source>
</evidence>
<dbReference type="RefSeq" id="WP_013994528.1">
    <property type="nucleotide sequence ID" value="NC_015844.1"/>
</dbReference>
<sequence>MKTERNWNKAKWIFKPDGSLKDIYVQDVDSSDWKKLIEFLNSEYNLIFGIDKENGKKRIDFDYVQKMWNDETGKLETKSLTIDLNGVLVKSYFFCPEQIEFDIQPTEIKSESELNSILDFMQSISKSLKKQATLTDENNAKFPLIKVDFENGIEKILTEKEMIAISKKAGIYIDWISRMKGWLFPKPITNEELEYMAMESACKPFEPVGKEQNVW</sequence>
<dbReference type="STRING" id="63186.ZOBELLIA_3196"/>
<accession>G0L7D4</accession>
<keyword evidence="2" id="KW-1185">Reference proteome</keyword>
<dbReference type="OrthoDB" id="7875217at2"/>
<protein>
    <submittedName>
        <fullName evidence="1">Uncharacterized protein</fullName>
    </submittedName>
</protein>
<dbReference type="HOGENOM" id="CLU_1282817_0_0_10"/>
<dbReference type="AlphaFoldDB" id="G0L7D4"/>
<dbReference type="EMBL" id="FP476056">
    <property type="protein sequence ID" value="CAZ97334.1"/>
    <property type="molecule type" value="Genomic_DNA"/>
</dbReference>